<dbReference type="Gene3D" id="1.10.1740.10">
    <property type="match status" value="1"/>
</dbReference>
<evidence type="ECO:0000259" key="5">
    <source>
        <dbReference type="Pfam" id="PF04542"/>
    </source>
</evidence>
<keyword evidence="3" id="KW-0472">Membrane</keyword>
<evidence type="ECO:0000313" key="7">
    <source>
        <dbReference type="Proteomes" id="UP000579523"/>
    </source>
</evidence>
<feature type="domain" description="RNA polymerase sigma-70 region 2" evidence="5">
    <location>
        <begin position="26"/>
        <end position="92"/>
    </location>
</feature>
<feature type="region of interest" description="Disordered" evidence="2">
    <location>
        <begin position="283"/>
        <end position="340"/>
    </location>
</feature>
<proteinExistence type="inferred from homology"/>
<dbReference type="Pfam" id="PF04542">
    <property type="entry name" value="Sigma70_r2"/>
    <property type="match status" value="1"/>
</dbReference>
<feature type="transmembrane region" description="Helical" evidence="3">
    <location>
        <begin position="340"/>
        <end position="361"/>
    </location>
</feature>
<evidence type="ECO:0000259" key="4">
    <source>
        <dbReference type="Pfam" id="PF00188"/>
    </source>
</evidence>
<comment type="similarity">
    <text evidence="1">Belongs to the sigma-70 factor family. ECF subfamily.</text>
</comment>
<dbReference type="EMBL" id="JACHJI010000022">
    <property type="protein sequence ID" value="MBB4903062.1"/>
    <property type="molecule type" value="Genomic_DNA"/>
</dbReference>
<feature type="compositionally biased region" description="Low complexity" evidence="2">
    <location>
        <begin position="418"/>
        <end position="460"/>
    </location>
</feature>
<dbReference type="GO" id="GO:0006352">
    <property type="term" value="P:DNA-templated transcription initiation"/>
    <property type="evidence" value="ECO:0007669"/>
    <property type="project" value="InterPro"/>
</dbReference>
<dbReference type="NCBIfam" id="TIGR02937">
    <property type="entry name" value="sigma70-ECF"/>
    <property type="match status" value="1"/>
</dbReference>
<dbReference type="GO" id="GO:0003677">
    <property type="term" value="F:DNA binding"/>
    <property type="evidence" value="ECO:0007669"/>
    <property type="project" value="UniProtKB-KW"/>
</dbReference>
<organism evidence="6 7">
    <name type="scientific">Streptomyces griseomycini</name>
    <dbReference type="NCBI Taxonomy" id="66895"/>
    <lineage>
        <taxon>Bacteria</taxon>
        <taxon>Bacillati</taxon>
        <taxon>Actinomycetota</taxon>
        <taxon>Actinomycetes</taxon>
        <taxon>Kitasatosporales</taxon>
        <taxon>Streptomycetaceae</taxon>
        <taxon>Streptomyces</taxon>
    </lineage>
</organism>
<dbReference type="PROSITE" id="PS01063">
    <property type="entry name" value="SIGMA70_ECF"/>
    <property type="match status" value="1"/>
</dbReference>
<keyword evidence="3" id="KW-1133">Transmembrane helix</keyword>
<keyword evidence="7" id="KW-1185">Reference proteome</keyword>
<evidence type="ECO:0000256" key="2">
    <source>
        <dbReference type="SAM" id="MobiDB-lite"/>
    </source>
</evidence>
<dbReference type="InterPro" id="IPR014284">
    <property type="entry name" value="RNA_pol_sigma-70_dom"/>
</dbReference>
<dbReference type="AlphaFoldDB" id="A0A7W7PXA1"/>
<keyword evidence="3" id="KW-0812">Transmembrane</keyword>
<feature type="compositionally biased region" description="Basic residues" evidence="2">
    <location>
        <begin position="325"/>
        <end position="339"/>
    </location>
</feature>
<dbReference type="SUPFAM" id="SSF55797">
    <property type="entry name" value="PR-1-like"/>
    <property type="match status" value="1"/>
</dbReference>
<dbReference type="CDD" id="cd05379">
    <property type="entry name" value="CAP_bacterial"/>
    <property type="match status" value="1"/>
</dbReference>
<reference evidence="6 7" key="1">
    <citation type="submission" date="2020-08" db="EMBL/GenBank/DDBJ databases">
        <title>Genomic Encyclopedia of Type Strains, Phase III (KMG-III): the genomes of soil and plant-associated and newly described type strains.</title>
        <authorList>
            <person name="Whitman W."/>
        </authorList>
    </citation>
    <scope>NUCLEOTIDE SEQUENCE [LARGE SCALE GENOMIC DNA]</scope>
    <source>
        <strain evidence="6 7">CECT 3273</strain>
    </source>
</reference>
<dbReference type="InterPro" id="IPR014044">
    <property type="entry name" value="CAP_dom"/>
</dbReference>
<dbReference type="GO" id="GO:0016987">
    <property type="term" value="F:sigma factor activity"/>
    <property type="evidence" value="ECO:0007669"/>
    <property type="project" value="UniProtKB-KW"/>
</dbReference>
<dbReference type="InterPro" id="IPR013325">
    <property type="entry name" value="RNA_pol_sigma_r2"/>
</dbReference>
<keyword evidence="1" id="KW-0804">Transcription</keyword>
<feature type="compositionally biased region" description="Polar residues" evidence="2">
    <location>
        <begin position="499"/>
        <end position="510"/>
    </location>
</feature>
<gene>
    <name evidence="6" type="ORF">FHS37_007159</name>
</gene>
<feature type="compositionally biased region" description="Low complexity" evidence="2">
    <location>
        <begin position="286"/>
        <end position="304"/>
    </location>
</feature>
<comment type="caution">
    <text evidence="6">The sequence shown here is derived from an EMBL/GenBank/DDBJ whole genome shotgun (WGS) entry which is preliminary data.</text>
</comment>
<dbReference type="Pfam" id="PF00188">
    <property type="entry name" value="CAP"/>
    <property type="match status" value="1"/>
</dbReference>
<dbReference type="Gene3D" id="3.40.33.10">
    <property type="entry name" value="CAP"/>
    <property type="match status" value="1"/>
</dbReference>
<dbReference type="InterPro" id="IPR035940">
    <property type="entry name" value="CAP_sf"/>
</dbReference>
<keyword evidence="1" id="KW-0805">Transcription regulation</keyword>
<feature type="compositionally biased region" description="Low complexity" evidence="2">
    <location>
        <begin position="372"/>
        <end position="407"/>
    </location>
</feature>
<evidence type="ECO:0000256" key="3">
    <source>
        <dbReference type="SAM" id="Phobius"/>
    </source>
</evidence>
<feature type="region of interest" description="Disordered" evidence="2">
    <location>
        <begin position="363"/>
        <end position="460"/>
    </location>
</feature>
<sequence length="577" mass="59318">MAASSGPGRETVEAARRGDVRAQDELVADCLPLVYNIVGRALNGHPDVDDVVQETMLRVLGALGSLNDPASFRSWLVAVTMNQIRRHWRDRRTDRASSGLHDAYDVADPGADFVDLTIVRLGLEGQRREVAEATRWLDPDDQALLSLWWLEAAGELTRAEVAAALELSPQHTAVRVQRMKAQLETARLVVRALSAQPRCVLLDDVVATWDAVPSALWRKRIARHARDCTVCAGLQAGLVPAEGLLVGLGLVPVAAGLLTGLGAGTADATPLSFAGNAAEGPGVVPGDTAAGHAAAGDTAAGDTGPEPAGSPAAPHGPVAVVGPRTSRRARGRERKRRGRTVAAVAAALLVTGGTIAGMAVLTPDGEGETVRPASAGGPESAAPTPAAPSPSASSSPASSPSASASADASRKPKPSVTPSPDKSAAKSSPARTTAPAKAPARPEAARPSTPAAPAAGGPAAQVLSITNSERSKAGCGPVTLDDRLARAAQLHSEDMSANDYFSHTGKNGSSFADRAKDQGHPSPGAENIARGQNSAASVMQAWMDSPGHRANILNCSLRTLGVGVVTSDWTWTQVFGY</sequence>
<dbReference type="InterPro" id="IPR007627">
    <property type="entry name" value="RNA_pol_sigma70_r2"/>
</dbReference>
<accession>A0A7W7PXA1</accession>
<dbReference type="SUPFAM" id="SSF88946">
    <property type="entry name" value="Sigma2 domain of RNA polymerase sigma factors"/>
    <property type="match status" value="1"/>
</dbReference>
<dbReference type="PANTHER" id="PTHR31157:SF1">
    <property type="entry name" value="SCP DOMAIN-CONTAINING PROTEIN"/>
    <property type="match status" value="1"/>
</dbReference>
<dbReference type="InterPro" id="IPR000838">
    <property type="entry name" value="RNA_pol_sigma70_ECF_CS"/>
</dbReference>
<dbReference type="PANTHER" id="PTHR31157">
    <property type="entry name" value="SCP DOMAIN-CONTAINING PROTEIN"/>
    <property type="match status" value="1"/>
</dbReference>
<keyword evidence="1" id="KW-0731">Sigma factor</keyword>
<evidence type="ECO:0000313" key="6">
    <source>
        <dbReference type="EMBL" id="MBB4903062.1"/>
    </source>
</evidence>
<dbReference type="Proteomes" id="UP000579523">
    <property type="component" value="Unassembled WGS sequence"/>
</dbReference>
<name>A0A7W7PXA1_9ACTN</name>
<feature type="region of interest" description="Disordered" evidence="2">
    <location>
        <begin position="498"/>
        <end position="533"/>
    </location>
</feature>
<feature type="domain" description="SCP" evidence="4">
    <location>
        <begin position="464"/>
        <end position="574"/>
    </location>
</feature>
<dbReference type="RefSeq" id="WP_184828839.1">
    <property type="nucleotide sequence ID" value="NZ_BMTK01000020.1"/>
</dbReference>
<keyword evidence="1" id="KW-0238">DNA-binding</keyword>
<evidence type="ECO:0000256" key="1">
    <source>
        <dbReference type="RuleBase" id="RU000716"/>
    </source>
</evidence>
<protein>
    <recommendedName>
        <fullName evidence="1">RNA polymerase sigma factor</fullName>
    </recommendedName>
</protein>